<dbReference type="InterPro" id="IPR005163">
    <property type="entry name" value="Tri_helical_YiiM-like"/>
</dbReference>
<evidence type="ECO:0000259" key="1">
    <source>
        <dbReference type="PROSITE" id="PS51340"/>
    </source>
</evidence>
<protein>
    <submittedName>
        <fullName evidence="2">MOSC domain-containing protein YiiM</fullName>
    </submittedName>
</protein>
<dbReference type="GO" id="GO:0030151">
    <property type="term" value="F:molybdenum ion binding"/>
    <property type="evidence" value="ECO:0007669"/>
    <property type="project" value="InterPro"/>
</dbReference>
<name>A0A5S5BZY6_9BACL</name>
<evidence type="ECO:0000313" key="3">
    <source>
        <dbReference type="Proteomes" id="UP000323257"/>
    </source>
</evidence>
<keyword evidence="3" id="KW-1185">Reference proteome</keyword>
<sequence>MRMVERLGTLVSLNVALPVAVMHGSKEIQTGINKKPAEGRLFLTKTGLNGDGQGDLVHHGGEDKAVCVYSLAHFPYWEEAWGKPVEPGAFGENFTTEGLTEDALRIGDVLRVGTALVQVSQPRQPCFKLGLKHGLPELPVRVQENGYTGFYFRVLEEGEVGAGDPFLLERRDSAGITLQEANRVMHTDKKDAAGIAKVLEVAALSASWRETLSSRLAKLEAEADRA</sequence>
<comment type="caution">
    <text evidence="2">The sequence shown here is derived from an EMBL/GenBank/DDBJ whole genome shotgun (WGS) entry which is preliminary data.</text>
</comment>
<dbReference type="Pfam" id="PF03475">
    <property type="entry name" value="YiiM_3-alpha"/>
    <property type="match status" value="1"/>
</dbReference>
<evidence type="ECO:0000313" key="2">
    <source>
        <dbReference type="EMBL" id="TYP72509.1"/>
    </source>
</evidence>
<organism evidence="2 3">
    <name type="scientific">Paenibacillus methanolicus</name>
    <dbReference type="NCBI Taxonomy" id="582686"/>
    <lineage>
        <taxon>Bacteria</taxon>
        <taxon>Bacillati</taxon>
        <taxon>Bacillota</taxon>
        <taxon>Bacilli</taxon>
        <taxon>Bacillales</taxon>
        <taxon>Paenibacillaceae</taxon>
        <taxon>Paenibacillus</taxon>
    </lineage>
</organism>
<reference evidence="2 3" key="1">
    <citation type="submission" date="2019-07" db="EMBL/GenBank/DDBJ databases">
        <title>Genomic Encyclopedia of Type Strains, Phase III (KMG-III): the genomes of soil and plant-associated and newly described type strains.</title>
        <authorList>
            <person name="Whitman W."/>
        </authorList>
    </citation>
    <scope>NUCLEOTIDE SEQUENCE [LARGE SCALE GENOMIC DNA]</scope>
    <source>
        <strain evidence="2 3">BL24</strain>
    </source>
</reference>
<feature type="domain" description="MOSC" evidence="1">
    <location>
        <begin position="35"/>
        <end position="169"/>
    </location>
</feature>
<dbReference type="SUPFAM" id="SSF50800">
    <property type="entry name" value="PK beta-barrel domain-like"/>
    <property type="match status" value="1"/>
</dbReference>
<dbReference type="PROSITE" id="PS51340">
    <property type="entry name" value="MOSC"/>
    <property type="match status" value="1"/>
</dbReference>
<dbReference type="Proteomes" id="UP000323257">
    <property type="component" value="Unassembled WGS sequence"/>
</dbReference>
<dbReference type="InterPro" id="IPR052353">
    <property type="entry name" value="Benzoxazolinone_Detox_Enz"/>
</dbReference>
<proteinExistence type="predicted"/>
<accession>A0A5S5BZY6</accession>
<dbReference type="GO" id="GO:0003824">
    <property type="term" value="F:catalytic activity"/>
    <property type="evidence" value="ECO:0007669"/>
    <property type="project" value="InterPro"/>
</dbReference>
<dbReference type="PANTHER" id="PTHR30212">
    <property type="entry name" value="PROTEIN YIIM"/>
    <property type="match status" value="1"/>
</dbReference>
<dbReference type="InterPro" id="IPR011037">
    <property type="entry name" value="Pyrv_Knase-like_insert_dom_sf"/>
</dbReference>
<dbReference type="InterPro" id="IPR005302">
    <property type="entry name" value="MoCF_Sase_C"/>
</dbReference>
<dbReference type="Pfam" id="PF03473">
    <property type="entry name" value="MOSC"/>
    <property type="match status" value="1"/>
</dbReference>
<dbReference type="EMBL" id="VNHS01000008">
    <property type="protein sequence ID" value="TYP72509.1"/>
    <property type="molecule type" value="Genomic_DNA"/>
</dbReference>
<dbReference type="PANTHER" id="PTHR30212:SF4">
    <property type="entry name" value="MOSC DOMAIN-CONTAINING PROTEIN"/>
    <property type="match status" value="1"/>
</dbReference>
<gene>
    <name evidence="2" type="ORF">BCM02_108164</name>
</gene>
<dbReference type="Gene3D" id="2.40.33.20">
    <property type="entry name" value="PK beta-barrel domain-like"/>
    <property type="match status" value="1"/>
</dbReference>
<dbReference type="AlphaFoldDB" id="A0A5S5BZY6"/>
<dbReference type="GO" id="GO:0030170">
    <property type="term" value="F:pyridoxal phosphate binding"/>
    <property type="evidence" value="ECO:0007669"/>
    <property type="project" value="InterPro"/>
</dbReference>